<dbReference type="PANTHER" id="PTHR20883">
    <property type="entry name" value="PHYTANOYL-COA DIOXYGENASE DOMAIN CONTAINING 1"/>
    <property type="match status" value="1"/>
</dbReference>
<organism evidence="8 9">
    <name type="scientific">Aspergillus pseudodeflectus</name>
    <dbReference type="NCBI Taxonomy" id="176178"/>
    <lineage>
        <taxon>Eukaryota</taxon>
        <taxon>Fungi</taxon>
        <taxon>Dikarya</taxon>
        <taxon>Ascomycota</taxon>
        <taxon>Pezizomycotina</taxon>
        <taxon>Eurotiomycetes</taxon>
        <taxon>Eurotiomycetidae</taxon>
        <taxon>Eurotiales</taxon>
        <taxon>Aspergillaceae</taxon>
        <taxon>Aspergillus</taxon>
        <taxon>Aspergillus subgen. Nidulantes</taxon>
    </lineage>
</organism>
<comment type="cofactor">
    <cofactor evidence="1">
        <name>Fe cation</name>
        <dbReference type="ChEBI" id="CHEBI:24875"/>
    </cofactor>
</comment>
<dbReference type="GeneID" id="98160199"/>
<dbReference type="Gene3D" id="2.60.120.620">
    <property type="entry name" value="q2cbj1_9rhob like domain"/>
    <property type="match status" value="1"/>
</dbReference>
<dbReference type="SUPFAM" id="SSF51197">
    <property type="entry name" value="Clavaminate synthase-like"/>
    <property type="match status" value="1"/>
</dbReference>
<evidence type="ECO:0000313" key="8">
    <source>
        <dbReference type="EMBL" id="KAL2853981.1"/>
    </source>
</evidence>
<sequence length="298" mass="33004">MTISTMVSQPSIRRLPAKAGADQIIKILLEDGVVIIEEFRHSSVVEQLNHEVAPHLADYAKNLPAVFANRHGPHCKRINNLVAKSKTLRDDLLNDPLVHDICGKIYTEQQRTDYWMTSAMLLEHSPGGKPGPYHRDQNFFPLAKLLGAAAPLVVLNFFVALTDMTAENGGTRVVPGSHLWADYEDWSTAEMGVPMEMKAGDMCLLGGKTVHGSGGNTTVDSLRRILILGVQAGYLTPYEATSLHVEREIVDSMTPLAQKMIGWRSPTIDGTPTWTVDCGDVGAWWERSTRQQHEPRDQ</sequence>
<dbReference type="PANTHER" id="PTHR20883:SF19">
    <property type="entry name" value="MULTIFUNCTIONAL DIOXYGENASE AUSE"/>
    <property type="match status" value="1"/>
</dbReference>
<keyword evidence="6" id="KW-0560">Oxidoreductase</keyword>
<evidence type="ECO:0000313" key="9">
    <source>
        <dbReference type="Proteomes" id="UP001610444"/>
    </source>
</evidence>
<accession>A0ABR4KNY5</accession>
<proteinExistence type="inferred from homology"/>
<evidence type="ECO:0000256" key="6">
    <source>
        <dbReference type="ARBA" id="ARBA00023002"/>
    </source>
</evidence>
<name>A0ABR4KNY5_9EURO</name>
<keyword evidence="9" id="KW-1185">Reference proteome</keyword>
<gene>
    <name evidence="8" type="ORF">BJX68DRAFT_264732</name>
</gene>
<keyword evidence="7" id="KW-0408">Iron</keyword>
<evidence type="ECO:0000256" key="7">
    <source>
        <dbReference type="ARBA" id="ARBA00023004"/>
    </source>
</evidence>
<dbReference type="InterPro" id="IPR008775">
    <property type="entry name" value="Phytyl_CoA_dOase-like"/>
</dbReference>
<comment type="caution">
    <text evidence="8">The sequence shown here is derived from an EMBL/GenBank/DDBJ whole genome shotgun (WGS) entry which is preliminary data.</text>
</comment>
<comment type="similarity">
    <text evidence="3">Belongs to the PhyH family.</text>
</comment>
<reference evidence="8 9" key="1">
    <citation type="submission" date="2024-07" db="EMBL/GenBank/DDBJ databases">
        <title>Section-level genome sequencing and comparative genomics of Aspergillus sections Usti and Cavernicolus.</title>
        <authorList>
            <consortium name="Lawrence Berkeley National Laboratory"/>
            <person name="Nybo J.L."/>
            <person name="Vesth T.C."/>
            <person name="Theobald S."/>
            <person name="Frisvad J.C."/>
            <person name="Larsen T.O."/>
            <person name="Kjaerboelling I."/>
            <person name="Rothschild-Mancinelli K."/>
            <person name="Lyhne E.K."/>
            <person name="Kogle M.E."/>
            <person name="Barry K."/>
            <person name="Clum A."/>
            <person name="Na H."/>
            <person name="Ledsgaard L."/>
            <person name="Lin J."/>
            <person name="Lipzen A."/>
            <person name="Kuo A."/>
            <person name="Riley R."/>
            <person name="Mondo S."/>
            <person name="LaButti K."/>
            <person name="Haridas S."/>
            <person name="Pangalinan J."/>
            <person name="Salamov A.A."/>
            <person name="Simmons B.A."/>
            <person name="Magnuson J.K."/>
            <person name="Chen J."/>
            <person name="Drula E."/>
            <person name="Henrissat B."/>
            <person name="Wiebenga A."/>
            <person name="Lubbers R.J."/>
            <person name="Gomes A.C."/>
            <person name="Macurrencykelacurrency M.R."/>
            <person name="Stajich J."/>
            <person name="Grigoriev I.V."/>
            <person name="Mortensen U.H."/>
            <person name="De vries R.P."/>
            <person name="Baker S.E."/>
            <person name="Andersen M.R."/>
        </authorList>
    </citation>
    <scope>NUCLEOTIDE SEQUENCE [LARGE SCALE GENOMIC DNA]</scope>
    <source>
        <strain evidence="8 9">CBS 756.74</strain>
    </source>
</reference>
<evidence type="ECO:0000256" key="4">
    <source>
        <dbReference type="ARBA" id="ARBA00022723"/>
    </source>
</evidence>
<dbReference type="RefSeq" id="XP_070901146.1">
    <property type="nucleotide sequence ID" value="XM_071045035.1"/>
</dbReference>
<evidence type="ECO:0000256" key="1">
    <source>
        <dbReference type="ARBA" id="ARBA00001962"/>
    </source>
</evidence>
<evidence type="ECO:0000256" key="5">
    <source>
        <dbReference type="ARBA" id="ARBA00022964"/>
    </source>
</evidence>
<dbReference type="Pfam" id="PF05721">
    <property type="entry name" value="PhyH"/>
    <property type="match status" value="1"/>
</dbReference>
<dbReference type="Proteomes" id="UP001610444">
    <property type="component" value="Unassembled WGS sequence"/>
</dbReference>
<evidence type="ECO:0000256" key="2">
    <source>
        <dbReference type="ARBA" id="ARBA00005179"/>
    </source>
</evidence>
<keyword evidence="5" id="KW-0223">Dioxygenase</keyword>
<keyword evidence="4" id="KW-0479">Metal-binding</keyword>
<dbReference type="EMBL" id="JBFXLR010000012">
    <property type="protein sequence ID" value="KAL2853981.1"/>
    <property type="molecule type" value="Genomic_DNA"/>
</dbReference>
<comment type="pathway">
    <text evidence="2">Secondary metabolite biosynthesis.</text>
</comment>
<evidence type="ECO:0000256" key="3">
    <source>
        <dbReference type="ARBA" id="ARBA00005830"/>
    </source>
</evidence>
<protein>
    <recommendedName>
        <fullName evidence="10">Phytanoyl-CoA dioxygenase family protein</fullName>
    </recommendedName>
</protein>
<evidence type="ECO:0008006" key="10">
    <source>
        <dbReference type="Google" id="ProtNLM"/>
    </source>
</evidence>